<keyword evidence="4 8" id="KW-0812">Transmembrane</keyword>
<dbReference type="SUPFAM" id="SSF49464">
    <property type="entry name" value="Carboxypeptidase regulatory domain-like"/>
    <property type="match status" value="1"/>
</dbReference>
<evidence type="ECO:0000256" key="2">
    <source>
        <dbReference type="ARBA" id="ARBA00022448"/>
    </source>
</evidence>
<dbReference type="InterPro" id="IPR039426">
    <property type="entry name" value="TonB-dep_rcpt-like"/>
</dbReference>
<organism evidence="12 13">
    <name type="scientific">Mucilaginibacter arboris</name>
    <dbReference type="NCBI Taxonomy" id="2682090"/>
    <lineage>
        <taxon>Bacteria</taxon>
        <taxon>Pseudomonadati</taxon>
        <taxon>Bacteroidota</taxon>
        <taxon>Sphingobacteriia</taxon>
        <taxon>Sphingobacteriales</taxon>
        <taxon>Sphingobacteriaceae</taxon>
        <taxon>Mucilaginibacter</taxon>
    </lineage>
</organism>
<comment type="similarity">
    <text evidence="8 9">Belongs to the TonB-dependent receptor family.</text>
</comment>
<reference evidence="12 13" key="1">
    <citation type="submission" date="2019-12" db="EMBL/GenBank/DDBJ databases">
        <title>Mucilaginibacter sp. HMF7410 genome sequencing and assembly.</title>
        <authorList>
            <person name="Kang H."/>
            <person name="Cha I."/>
            <person name="Kim H."/>
            <person name="Joh K."/>
        </authorList>
    </citation>
    <scope>NUCLEOTIDE SEQUENCE [LARGE SCALE GENOMIC DNA]</scope>
    <source>
        <strain evidence="12 13">HMF7410</strain>
    </source>
</reference>
<evidence type="ECO:0000256" key="4">
    <source>
        <dbReference type="ARBA" id="ARBA00022692"/>
    </source>
</evidence>
<keyword evidence="13" id="KW-1185">Reference proteome</keyword>
<dbReference type="InterPro" id="IPR023996">
    <property type="entry name" value="TonB-dep_OMP_SusC/RagA"/>
</dbReference>
<sequence length="1048" mass="114061">MKLGDVLENTFKPLDINYKVYKNKILLYKESTLPKQESFNDNQLEAGPADLIVQQNISGRVTDNKGAPLPGVSVQLKGTTIGVATDLDGRFVINSPQESGTLVFTFVGFVTREVGFSGHTPINIQLLEEAKELNEVVVIGYQSVRKRDLTGAVSVISPEESNRVTTSSVGESLQGLSPGVTVRNSGAPGANSEVEIRGIGSYLSSAPLYVIDGMLSDANVTINNDDIASIQVLKDASAAAIYGSRAANGVIIITTKQGKSGPPKITVSAKFGQQHLPKQWDVMNSTQYAAIKRQQYISAGLSVPPSIASATFNPSINTNWQDLDERTGNDQNYNITLSGGTNYSKYLISASYYDNQSVLLANSFNRASFRINTETKKGILTFGENALLTNTNTRVPNIGNPFFDLPTSLPTIPVQSNMWITSTNLQGFTNGTNDPAGGPQDISYANNILAGNITNSSYTNNAKLVGNGYAQLQLTNWLYYKFNIGLETSFDYNRGLFNGTPIRYGTPAAASTVGETRGQFSNLLMEHTLNFNKTLGVHNINGVFGYTQQRELDTYTGGGRTGLTYINGQYLTSINSANGSPTAAGGTNTDWKIISYLGRVNYGFNDKYLLTATGRVDQDSRFGPNDRTGFFPSVAAAWRINKESFFKADWVNDLKLNASYGILGVNTIPQFSNQGYINNAPRAVLNGVVQNGAYQASLFNPDVHWESRHETNIGLDASILNDRVSISAAVYRNVSKDALLIEQLPQYLGANNNPYINAGSISNKGIEFAATYRNNDHNFKWSISGNVTTIKNEVLSVGNQGGANYLVQNPDITRAQIGHPIGSWFVLKDEGLFQSQAEINAYKRSNGDLIEPFAKPGDVKFYANPNGTGPINNNDRVFDGTSLPNLQTGLQFNGAYKQFSINIQLVGIFGSTIFDAVRESLDSYQNNNFRTAISPWTPSNTNTSDPRLGFATDQGIANNNTYASSRWLENGSYGRIRNLEIGYALPKALVTKWNVDNARIFISGQNLLTITKYKGLDPDVAGNLLQPGYDNGGWPPSRVFSLGINFGF</sequence>
<dbReference type="EMBL" id="WPIK01000004">
    <property type="protein sequence ID" value="MVN21070.1"/>
    <property type="molecule type" value="Genomic_DNA"/>
</dbReference>
<evidence type="ECO:0000256" key="6">
    <source>
        <dbReference type="ARBA" id="ARBA00023136"/>
    </source>
</evidence>
<keyword evidence="7 8" id="KW-0998">Cell outer membrane</keyword>
<evidence type="ECO:0000256" key="8">
    <source>
        <dbReference type="PROSITE-ProRule" id="PRU01360"/>
    </source>
</evidence>
<dbReference type="InterPro" id="IPR037066">
    <property type="entry name" value="Plug_dom_sf"/>
</dbReference>
<dbReference type="Gene3D" id="2.40.170.20">
    <property type="entry name" value="TonB-dependent receptor, beta-barrel domain"/>
    <property type="match status" value="1"/>
</dbReference>
<gene>
    <name evidence="12" type="ORF">GO621_05925</name>
</gene>
<dbReference type="GO" id="GO:0033214">
    <property type="term" value="P:siderophore-iron import into cell"/>
    <property type="evidence" value="ECO:0007669"/>
    <property type="project" value="TreeGrafter"/>
</dbReference>
<comment type="subcellular location">
    <subcellularLocation>
        <location evidence="1 8">Cell outer membrane</location>
        <topology evidence="1 8">Multi-pass membrane protein</topology>
    </subcellularLocation>
</comment>
<evidence type="ECO:0000259" key="10">
    <source>
        <dbReference type="Pfam" id="PF00593"/>
    </source>
</evidence>
<feature type="domain" description="TonB-dependent receptor plug" evidence="11">
    <location>
        <begin position="146"/>
        <end position="250"/>
    </location>
</feature>
<dbReference type="PROSITE" id="PS52016">
    <property type="entry name" value="TONB_DEPENDENT_REC_3"/>
    <property type="match status" value="1"/>
</dbReference>
<dbReference type="InterPro" id="IPR036942">
    <property type="entry name" value="Beta-barrel_TonB_sf"/>
</dbReference>
<dbReference type="PANTHER" id="PTHR30442:SF0">
    <property type="entry name" value="FE(3+) DICITRATE TRANSPORT PROTEIN FECA"/>
    <property type="match status" value="1"/>
</dbReference>
<dbReference type="Pfam" id="PF00593">
    <property type="entry name" value="TonB_dep_Rec_b-barrel"/>
    <property type="match status" value="1"/>
</dbReference>
<dbReference type="InterPro" id="IPR012910">
    <property type="entry name" value="Plug_dom"/>
</dbReference>
<keyword evidence="2 8" id="KW-0813">Transport</keyword>
<dbReference type="NCBIfam" id="TIGR04056">
    <property type="entry name" value="OMP_RagA_SusC"/>
    <property type="match status" value="1"/>
</dbReference>
<dbReference type="NCBIfam" id="TIGR04057">
    <property type="entry name" value="SusC_RagA_signa"/>
    <property type="match status" value="1"/>
</dbReference>
<keyword evidence="5 9" id="KW-0798">TonB box</keyword>
<evidence type="ECO:0000256" key="3">
    <source>
        <dbReference type="ARBA" id="ARBA00022452"/>
    </source>
</evidence>
<feature type="domain" description="TonB-dependent receptor-like beta-barrel" evidence="10">
    <location>
        <begin position="430"/>
        <end position="878"/>
    </location>
</feature>
<evidence type="ECO:0000313" key="12">
    <source>
        <dbReference type="EMBL" id="MVN21070.1"/>
    </source>
</evidence>
<evidence type="ECO:0000256" key="9">
    <source>
        <dbReference type="RuleBase" id="RU003357"/>
    </source>
</evidence>
<accession>A0A7K1SVJ6</accession>
<name>A0A7K1SVJ6_9SPHI</name>
<dbReference type="Proteomes" id="UP000462014">
    <property type="component" value="Unassembled WGS sequence"/>
</dbReference>
<evidence type="ECO:0000259" key="11">
    <source>
        <dbReference type="Pfam" id="PF07715"/>
    </source>
</evidence>
<dbReference type="SUPFAM" id="SSF56935">
    <property type="entry name" value="Porins"/>
    <property type="match status" value="1"/>
</dbReference>
<keyword evidence="3 8" id="KW-1134">Transmembrane beta strand</keyword>
<dbReference type="InterPro" id="IPR000531">
    <property type="entry name" value="Beta-barrel_TonB"/>
</dbReference>
<dbReference type="InterPro" id="IPR023997">
    <property type="entry name" value="TonB-dep_OMP_SusC/RagA_CS"/>
</dbReference>
<dbReference type="Gene3D" id="2.170.130.10">
    <property type="entry name" value="TonB-dependent receptor, plug domain"/>
    <property type="match status" value="1"/>
</dbReference>
<dbReference type="InterPro" id="IPR008969">
    <property type="entry name" value="CarboxyPept-like_regulatory"/>
</dbReference>
<comment type="caution">
    <text evidence="12">The sequence shown here is derived from an EMBL/GenBank/DDBJ whole genome shotgun (WGS) entry which is preliminary data.</text>
</comment>
<proteinExistence type="inferred from homology"/>
<evidence type="ECO:0000256" key="1">
    <source>
        <dbReference type="ARBA" id="ARBA00004571"/>
    </source>
</evidence>
<evidence type="ECO:0000256" key="5">
    <source>
        <dbReference type="ARBA" id="ARBA00023077"/>
    </source>
</evidence>
<dbReference type="Gene3D" id="2.60.40.1120">
    <property type="entry name" value="Carboxypeptidase-like, regulatory domain"/>
    <property type="match status" value="1"/>
</dbReference>
<dbReference type="PANTHER" id="PTHR30442">
    <property type="entry name" value="IRON III DICITRATE TRANSPORT PROTEIN FECA"/>
    <property type="match status" value="1"/>
</dbReference>
<evidence type="ECO:0000256" key="7">
    <source>
        <dbReference type="ARBA" id="ARBA00023237"/>
    </source>
</evidence>
<dbReference type="Pfam" id="PF07715">
    <property type="entry name" value="Plug"/>
    <property type="match status" value="1"/>
</dbReference>
<dbReference type="AlphaFoldDB" id="A0A7K1SVJ6"/>
<protein>
    <submittedName>
        <fullName evidence="12">SusC/RagA family TonB-linked outer membrane protein</fullName>
    </submittedName>
</protein>
<keyword evidence="6 8" id="KW-0472">Membrane</keyword>
<dbReference type="GO" id="GO:0009279">
    <property type="term" value="C:cell outer membrane"/>
    <property type="evidence" value="ECO:0007669"/>
    <property type="project" value="UniProtKB-SubCell"/>
</dbReference>
<dbReference type="Pfam" id="PF13715">
    <property type="entry name" value="CarbopepD_reg_2"/>
    <property type="match status" value="1"/>
</dbReference>
<evidence type="ECO:0000313" key="13">
    <source>
        <dbReference type="Proteomes" id="UP000462014"/>
    </source>
</evidence>